<feature type="region of interest" description="Disordered" evidence="1">
    <location>
        <begin position="122"/>
        <end position="161"/>
    </location>
</feature>
<protein>
    <submittedName>
        <fullName evidence="2">Uncharacterized protein</fullName>
    </submittedName>
</protein>
<evidence type="ECO:0000313" key="3">
    <source>
        <dbReference type="Proteomes" id="UP000078492"/>
    </source>
</evidence>
<proteinExistence type="predicted"/>
<keyword evidence="3" id="KW-1185">Reference proteome</keyword>
<sequence>MTREQILFRTPRGDYSTRSRSTFYLRVKNNDITTGYVPSLSVCDGIYLGDALVTNRDGKAFLQIINTTDAEKEIAVPSIQLREVESIYRNRPGKTNINIVQRRDRNAMIGEIRQLLRRDNDAEIDEPKSTDNLNKNGDELGVSNNNIPEVNDNGTKTKLTTDTTYDSDTESEELFNAVNIPFDFQPDNVNITFLPTRDNIASRKDNIVIFITARGEALDKGAKALADAKLLPVISNAILGRARVLPYKNNKQLIALVIKNNTKEILDKEILDESIHSLLDVVKELSLESLSICNSEIDGRTWDDIRKRIHNILYNNKITIKVCKNEIVISQIDQRKDII</sequence>
<organism evidence="2 3">
    <name type="scientific">Trachymyrmex cornetzi</name>
    <dbReference type="NCBI Taxonomy" id="471704"/>
    <lineage>
        <taxon>Eukaryota</taxon>
        <taxon>Metazoa</taxon>
        <taxon>Ecdysozoa</taxon>
        <taxon>Arthropoda</taxon>
        <taxon>Hexapoda</taxon>
        <taxon>Insecta</taxon>
        <taxon>Pterygota</taxon>
        <taxon>Neoptera</taxon>
        <taxon>Endopterygota</taxon>
        <taxon>Hymenoptera</taxon>
        <taxon>Apocrita</taxon>
        <taxon>Aculeata</taxon>
        <taxon>Formicoidea</taxon>
        <taxon>Formicidae</taxon>
        <taxon>Myrmicinae</taxon>
        <taxon>Trachymyrmex</taxon>
    </lineage>
</organism>
<dbReference type="Proteomes" id="UP000078492">
    <property type="component" value="Unassembled WGS sequence"/>
</dbReference>
<dbReference type="EMBL" id="KQ981091">
    <property type="protein sequence ID" value="KYN09554.1"/>
    <property type="molecule type" value="Genomic_DNA"/>
</dbReference>
<name>A0A151ISH1_9HYME</name>
<dbReference type="Gene3D" id="3.40.220.10">
    <property type="entry name" value="Leucine Aminopeptidase, subunit E, domain 1"/>
    <property type="match status" value="1"/>
</dbReference>
<dbReference type="STRING" id="471704.A0A151ISH1"/>
<evidence type="ECO:0000313" key="2">
    <source>
        <dbReference type="EMBL" id="KYN09554.1"/>
    </source>
</evidence>
<accession>A0A151ISH1</accession>
<dbReference type="AlphaFoldDB" id="A0A151ISH1"/>
<dbReference type="InterPro" id="IPR043472">
    <property type="entry name" value="Macro_dom-like"/>
</dbReference>
<gene>
    <name evidence="2" type="ORF">ALC57_18342</name>
</gene>
<evidence type="ECO:0000256" key="1">
    <source>
        <dbReference type="SAM" id="MobiDB-lite"/>
    </source>
</evidence>
<feature type="compositionally biased region" description="Polar residues" evidence="1">
    <location>
        <begin position="142"/>
        <end position="154"/>
    </location>
</feature>
<reference evidence="2 3" key="1">
    <citation type="submission" date="2015-09" db="EMBL/GenBank/DDBJ databases">
        <title>Trachymyrmex cornetzi WGS genome.</title>
        <authorList>
            <person name="Nygaard S."/>
            <person name="Hu H."/>
            <person name="Boomsma J."/>
            <person name="Zhang G."/>
        </authorList>
    </citation>
    <scope>NUCLEOTIDE SEQUENCE [LARGE SCALE GENOMIC DNA]</scope>
    <source>
        <strain evidence="2">Tcor2-1</strain>
        <tissue evidence="2">Whole body</tissue>
    </source>
</reference>